<evidence type="ECO:0000313" key="2">
    <source>
        <dbReference type="Proteomes" id="UP000324222"/>
    </source>
</evidence>
<reference evidence="1 2" key="1">
    <citation type="submission" date="2019-05" db="EMBL/GenBank/DDBJ databases">
        <title>Another draft genome of Portunus trituberculatus and its Hox gene families provides insights of decapod evolution.</title>
        <authorList>
            <person name="Jeong J.-H."/>
            <person name="Song I."/>
            <person name="Kim S."/>
            <person name="Choi T."/>
            <person name="Kim D."/>
            <person name="Ryu S."/>
            <person name="Kim W."/>
        </authorList>
    </citation>
    <scope>NUCLEOTIDE SEQUENCE [LARGE SCALE GENOMIC DNA]</scope>
    <source>
        <tissue evidence="1">Muscle</tissue>
    </source>
</reference>
<comment type="caution">
    <text evidence="1">The sequence shown here is derived from an EMBL/GenBank/DDBJ whole genome shotgun (WGS) entry which is preliminary data.</text>
</comment>
<dbReference type="EMBL" id="VSRR010099219">
    <property type="protein sequence ID" value="MPC94591.1"/>
    <property type="molecule type" value="Genomic_DNA"/>
</dbReference>
<sequence>MLGRVSGECYSFELGLVHDALGEALWPPGGGLAKCWGQDKDQGTCVLRRGVVTGVVRVTVWDPRVAVEADVA</sequence>
<organism evidence="1 2">
    <name type="scientific">Portunus trituberculatus</name>
    <name type="common">Swimming crab</name>
    <name type="synonym">Neptunus trituberculatus</name>
    <dbReference type="NCBI Taxonomy" id="210409"/>
    <lineage>
        <taxon>Eukaryota</taxon>
        <taxon>Metazoa</taxon>
        <taxon>Ecdysozoa</taxon>
        <taxon>Arthropoda</taxon>
        <taxon>Crustacea</taxon>
        <taxon>Multicrustacea</taxon>
        <taxon>Malacostraca</taxon>
        <taxon>Eumalacostraca</taxon>
        <taxon>Eucarida</taxon>
        <taxon>Decapoda</taxon>
        <taxon>Pleocyemata</taxon>
        <taxon>Brachyura</taxon>
        <taxon>Eubrachyura</taxon>
        <taxon>Portunoidea</taxon>
        <taxon>Portunidae</taxon>
        <taxon>Portuninae</taxon>
        <taxon>Portunus</taxon>
    </lineage>
</organism>
<keyword evidence="2" id="KW-1185">Reference proteome</keyword>
<name>A0A5B7J9Q0_PORTR</name>
<evidence type="ECO:0000313" key="1">
    <source>
        <dbReference type="EMBL" id="MPC94591.1"/>
    </source>
</evidence>
<dbReference type="Proteomes" id="UP000324222">
    <property type="component" value="Unassembled WGS sequence"/>
</dbReference>
<proteinExistence type="predicted"/>
<dbReference type="AlphaFoldDB" id="A0A5B7J9Q0"/>
<gene>
    <name evidence="1" type="ORF">E2C01_089766</name>
</gene>
<protein>
    <submittedName>
        <fullName evidence="1">Uncharacterized protein</fullName>
    </submittedName>
</protein>
<accession>A0A5B7J9Q0</accession>